<accession>A0A1I1Z2K5</accession>
<reference evidence="3" key="1">
    <citation type="submission" date="2016-10" db="EMBL/GenBank/DDBJ databases">
        <authorList>
            <person name="Varghese N."/>
            <person name="Submissions S."/>
        </authorList>
    </citation>
    <scope>NUCLEOTIDE SEQUENCE [LARGE SCALE GENOMIC DNA]</scope>
    <source>
        <strain evidence="3">DSM 7481</strain>
    </source>
</reference>
<dbReference type="EMBL" id="FOMQ01000022">
    <property type="protein sequence ID" value="SFE25458.1"/>
    <property type="molecule type" value="Genomic_DNA"/>
</dbReference>
<keyword evidence="3" id="KW-1185">Reference proteome</keyword>
<name>A0A1I1Z2K5_9BURK</name>
<dbReference type="AlphaFoldDB" id="A0A1I1Z2K5"/>
<feature type="region of interest" description="Disordered" evidence="1">
    <location>
        <begin position="1"/>
        <end position="54"/>
    </location>
</feature>
<proteinExistence type="predicted"/>
<evidence type="ECO:0000256" key="1">
    <source>
        <dbReference type="SAM" id="MobiDB-lite"/>
    </source>
</evidence>
<evidence type="ECO:0000313" key="2">
    <source>
        <dbReference type="EMBL" id="SFE25458.1"/>
    </source>
</evidence>
<protein>
    <submittedName>
        <fullName evidence="2">Uncharacterized protein</fullName>
    </submittedName>
</protein>
<gene>
    <name evidence="2" type="ORF">SAMN04489710_12222</name>
</gene>
<feature type="compositionally biased region" description="Pro residues" evidence="1">
    <location>
        <begin position="42"/>
        <end position="54"/>
    </location>
</feature>
<dbReference type="RefSeq" id="WP_175526101.1">
    <property type="nucleotide sequence ID" value="NZ_FOMQ01000022.1"/>
</dbReference>
<organism evidence="2 3">
    <name type="scientific">Paracidovorax konjaci</name>
    <dbReference type="NCBI Taxonomy" id="32040"/>
    <lineage>
        <taxon>Bacteria</taxon>
        <taxon>Pseudomonadati</taxon>
        <taxon>Pseudomonadota</taxon>
        <taxon>Betaproteobacteria</taxon>
        <taxon>Burkholderiales</taxon>
        <taxon>Comamonadaceae</taxon>
        <taxon>Paracidovorax</taxon>
    </lineage>
</organism>
<sequence>MSKSHRHWPDLASGRVAAKPRDLKRRKQREAMLRPGAQAPCYPEPEPPVWKPLG</sequence>
<dbReference type="Proteomes" id="UP000199517">
    <property type="component" value="Unassembled WGS sequence"/>
</dbReference>
<evidence type="ECO:0000313" key="3">
    <source>
        <dbReference type="Proteomes" id="UP000199517"/>
    </source>
</evidence>